<keyword evidence="1" id="KW-0472">Membrane</keyword>
<dbReference type="GeneID" id="94847422"/>
<evidence type="ECO:0000313" key="3">
    <source>
        <dbReference type="Proteomes" id="UP000179807"/>
    </source>
</evidence>
<keyword evidence="1" id="KW-1133">Transmembrane helix</keyword>
<proteinExistence type="predicted"/>
<protein>
    <submittedName>
        <fullName evidence="2">Uncharacterized protein</fullName>
    </submittedName>
</protein>
<dbReference type="AlphaFoldDB" id="A0A1J4JAG9"/>
<sequence length="129" mass="15097">MTWNVTFSEISSSGSWKTLSELSCFDWPSSFRSFPSFSLSFLSFFLSSDLAQRATVNTRMMNKLVNPVKRAAKSILSKKIFLVENIKNLFEFHSKSLIHSEKLYFLRMVNFFHVNCYFFVTFLNSMIIQ</sequence>
<comment type="caution">
    <text evidence="2">The sequence shown here is derived from an EMBL/GenBank/DDBJ whole genome shotgun (WGS) entry which is preliminary data.</text>
</comment>
<keyword evidence="3" id="KW-1185">Reference proteome</keyword>
<organism evidence="2 3">
    <name type="scientific">Tritrichomonas foetus</name>
    <dbReference type="NCBI Taxonomy" id="1144522"/>
    <lineage>
        <taxon>Eukaryota</taxon>
        <taxon>Metamonada</taxon>
        <taxon>Parabasalia</taxon>
        <taxon>Tritrichomonadida</taxon>
        <taxon>Tritrichomonadidae</taxon>
        <taxon>Tritrichomonas</taxon>
    </lineage>
</organism>
<gene>
    <name evidence="2" type="ORF">TRFO_39553</name>
</gene>
<name>A0A1J4JAG9_9EUKA</name>
<dbReference type="Proteomes" id="UP000179807">
    <property type="component" value="Unassembled WGS sequence"/>
</dbReference>
<evidence type="ECO:0000256" key="1">
    <source>
        <dbReference type="SAM" id="Phobius"/>
    </source>
</evidence>
<dbReference type="EMBL" id="MLAK01001334">
    <property type="protein sequence ID" value="OHS94260.1"/>
    <property type="molecule type" value="Genomic_DNA"/>
</dbReference>
<dbReference type="RefSeq" id="XP_068347397.1">
    <property type="nucleotide sequence ID" value="XM_068512718.1"/>
</dbReference>
<dbReference type="VEuPathDB" id="TrichDB:TRFO_39553"/>
<evidence type="ECO:0000313" key="2">
    <source>
        <dbReference type="EMBL" id="OHS94260.1"/>
    </source>
</evidence>
<accession>A0A1J4JAG9</accession>
<feature type="transmembrane region" description="Helical" evidence="1">
    <location>
        <begin position="104"/>
        <end position="128"/>
    </location>
</feature>
<keyword evidence="1" id="KW-0812">Transmembrane</keyword>
<reference evidence="2" key="1">
    <citation type="submission" date="2016-10" db="EMBL/GenBank/DDBJ databases">
        <authorList>
            <person name="Benchimol M."/>
            <person name="Almeida L.G."/>
            <person name="Vasconcelos A.T."/>
            <person name="Perreira-Neves A."/>
            <person name="Rosa I.A."/>
            <person name="Tasca T."/>
            <person name="Bogo M.R."/>
            <person name="de Souza W."/>
        </authorList>
    </citation>
    <scope>NUCLEOTIDE SEQUENCE [LARGE SCALE GENOMIC DNA]</scope>
    <source>
        <strain evidence="2">K</strain>
    </source>
</reference>